<dbReference type="EMBL" id="X91067">
    <property type="protein sequence ID" value="CAA62525.1"/>
    <property type="molecule type" value="Genomic_DNA"/>
</dbReference>
<dbReference type="AlphaFoldDB" id="E9PA95"/>
<protein>
    <submittedName>
        <fullName evidence="1">DNA from chromosome XV (contains gpd3, arg1, gpm3, sp2, gal11 genes)</fullName>
    </submittedName>
</protein>
<proteinExistence type="predicted"/>
<name>E9PA95_YEASX</name>
<evidence type="ECO:0000313" key="1">
    <source>
        <dbReference type="EMBL" id="CAA62525.1"/>
    </source>
</evidence>
<organism evidence="1">
    <name type="scientific">Saccharomyces cerevisiae</name>
    <name type="common">Baker's yeast</name>
    <dbReference type="NCBI Taxonomy" id="4932"/>
    <lineage>
        <taxon>Eukaryota</taxon>
        <taxon>Fungi</taxon>
        <taxon>Dikarya</taxon>
        <taxon>Ascomycota</taxon>
        <taxon>Saccharomycotina</taxon>
        <taxon>Saccharomycetes</taxon>
        <taxon>Saccharomycetales</taxon>
        <taxon>Saccharomycetaceae</taxon>
        <taxon>Saccharomyces</taxon>
    </lineage>
</organism>
<sequence>MQSYLAKLFSILNGRVNQLKLLPRLKPREIALIVYQFQILARITATKIKTLQSQPLTKIRRMVLWNLSSQSKVFQKPSLAPQKIGTNPKVNMETRISIKRILIEVTIEKVQVQMQVYFPVLRINLRTKTLTTMIVLISPTLCQELPIMMPTAPRRP</sequence>
<reference evidence="1" key="1">
    <citation type="journal article" date="1996" name="Yeast">
        <title>Analysis of a 26 kb region on the left arm of yeast chromosome XV.</title>
        <authorList>
            <person name="Mannhaupt G."/>
            <person name="Vetter I."/>
            <person name="Schwarzlose C."/>
            <person name="Mitzel S."/>
            <person name="Feldmann H."/>
        </authorList>
    </citation>
    <scope>NUCLEOTIDE SEQUENCE</scope>
    <source>
        <strain evidence="1">Alpha S288</strain>
    </source>
</reference>
<accession>E9PA95</accession>